<organism evidence="2 3">
    <name type="scientific">Andreprevotia lacus DSM 23236</name>
    <dbReference type="NCBI Taxonomy" id="1121001"/>
    <lineage>
        <taxon>Bacteria</taxon>
        <taxon>Pseudomonadati</taxon>
        <taxon>Pseudomonadota</taxon>
        <taxon>Betaproteobacteria</taxon>
        <taxon>Neisseriales</taxon>
        <taxon>Chitinibacteraceae</taxon>
        <taxon>Andreprevotia</taxon>
    </lineage>
</organism>
<dbReference type="GO" id="GO:0005506">
    <property type="term" value="F:iron ion binding"/>
    <property type="evidence" value="ECO:0007669"/>
    <property type="project" value="UniProtKB-ARBA"/>
</dbReference>
<dbReference type="AlphaFoldDB" id="A0A1W1XXN3"/>
<dbReference type="SUPFAM" id="SSF51197">
    <property type="entry name" value="Clavaminate synthase-like"/>
    <property type="match status" value="1"/>
</dbReference>
<dbReference type="Pfam" id="PF05721">
    <property type="entry name" value="PhyH"/>
    <property type="match status" value="1"/>
</dbReference>
<sequence length="224" mass="23981">MLAAALQQQGYAWLRDAVPVDQLAQLRALTAGHAPAAGQGGVRHIDRLLPEVAALARHGRLAALISGLLGTPSSLVRALLFDKSPQQNWLVSWHQDLTVTAAECFDAPGWGPWSQKDGAWHVRPPHDVLAQRLTLRVHLDDAGEDNGCLRVLPGSHLAVGGAVPDGEAVECVAAAGDVLLMSPLLWHASRKALQPAARRVLHFEYACHSCAAALGWQPLDENND</sequence>
<dbReference type="PANTHER" id="PTHR20883">
    <property type="entry name" value="PHYTANOYL-COA DIOXYGENASE DOMAIN CONTAINING 1"/>
    <property type="match status" value="1"/>
</dbReference>
<evidence type="ECO:0000256" key="1">
    <source>
        <dbReference type="ARBA" id="ARBA00001954"/>
    </source>
</evidence>
<dbReference type="STRING" id="1121001.SAMN02745857_03368"/>
<dbReference type="Proteomes" id="UP000192761">
    <property type="component" value="Unassembled WGS sequence"/>
</dbReference>
<dbReference type="RefSeq" id="WP_176216986.1">
    <property type="nucleotide sequence ID" value="NZ_FWXD01000024.1"/>
</dbReference>
<dbReference type="GO" id="GO:0016706">
    <property type="term" value="F:2-oxoglutarate-dependent dioxygenase activity"/>
    <property type="evidence" value="ECO:0007669"/>
    <property type="project" value="UniProtKB-ARBA"/>
</dbReference>
<dbReference type="InterPro" id="IPR008775">
    <property type="entry name" value="Phytyl_CoA_dOase-like"/>
</dbReference>
<reference evidence="2 3" key="1">
    <citation type="submission" date="2017-04" db="EMBL/GenBank/DDBJ databases">
        <authorList>
            <person name="Afonso C.L."/>
            <person name="Miller P.J."/>
            <person name="Scott M.A."/>
            <person name="Spackman E."/>
            <person name="Goraichik I."/>
            <person name="Dimitrov K.M."/>
            <person name="Suarez D.L."/>
            <person name="Swayne D.E."/>
        </authorList>
    </citation>
    <scope>NUCLEOTIDE SEQUENCE [LARGE SCALE GENOMIC DNA]</scope>
    <source>
        <strain evidence="2 3">DSM 23236</strain>
    </source>
</reference>
<protein>
    <submittedName>
        <fullName evidence="2">Phytanoyl-CoA dioxygenase (PhyH)</fullName>
    </submittedName>
</protein>
<gene>
    <name evidence="2" type="ORF">SAMN02745857_03368</name>
</gene>
<dbReference type="EMBL" id="FWXD01000024">
    <property type="protein sequence ID" value="SMC28693.1"/>
    <property type="molecule type" value="Genomic_DNA"/>
</dbReference>
<name>A0A1W1XXN3_9NEIS</name>
<proteinExistence type="predicted"/>
<comment type="cofactor">
    <cofactor evidence="1">
        <name>Fe(2+)</name>
        <dbReference type="ChEBI" id="CHEBI:29033"/>
    </cofactor>
</comment>
<evidence type="ECO:0000313" key="3">
    <source>
        <dbReference type="Proteomes" id="UP000192761"/>
    </source>
</evidence>
<keyword evidence="2" id="KW-0560">Oxidoreductase</keyword>
<keyword evidence="2" id="KW-0223">Dioxygenase</keyword>
<dbReference type="PANTHER" id="PTHR20883:SF48">
    <property type="entry name" value="ECTOINE DIOXYGENASE"/>
    <property type="match status" value="1"/>
</dbReference>
<dbReference type="Gene3D" id="2.60.120.620">
    <property type="entry name" value="q2cbj1_9rhob like domain"/>
    <property type="match status" value="1"/>
</dbReference>
<keyword evidence="3" id="KW-1185">Reference proteome</keyword>
<evidence type="ECO:0000313" key="2">
    <source>
        <dbReference type="EMBL" id="SMC28693.1"/>
    </source>
</evidence>
<accession>A0A1W1XXN3</accession>